<feature type="region of interest" description="Disordered" evidence="5">
    <location>
        <begin position="221"/>
        <end position="261"/>
    </location>
</feature>
<evidence type="ECO:0000256" key="1">
    <source>
        <dbReference type="ARBA" id="ARBA00004167"/>
    </source>
</evidence>
<evidence type="ECO:0000313" key="8">
    <source>
        <dbReference type="EMBL" id="PMD17922.1"/>
    </source>
</evidence>
<feature type="transmembrane region" description="Helical" evidence="6">
    <location>
        <begin position="179"/>
        <end position="201"/>
    </location>
</feature>
<feature type="compositionally biased region" description="Basic and acidic residues" evidence="5">
    <location>
        <begin position="251"/>
        <end position="261"/>
    </location>
</feature>
<dbReference type="GO" id="GO:0016020">
    <property type="term" value="C:membrane"/>
    <property type="evidence" value="ECO:0007669"/>
    <property type="project" value="UniProtKB-SubCell"/>
</dbReference>
<dbReference type="AlphaFoldDB" id="A0A2J6PV71"/>
<dbReference type="PANTHER" id="PTHR15549">
    <property type="entry name" value="PAIRED IMMUNOGLOBULIN-LIKE TYPE 2 RECEPTOR"/>
    <property type="match status" value="1"/>
</dbReference>
<keyword evidence="4 6" id="KW-0472">Membrane</keyword>
<evidence type="ECO:0000256" key="6">
    <source>
        <dbReference type="SAM" id="Phobius"/>
    </source>
</evidence>
<comment type="subcellular location">
    <subcellularLocation>
        <location evidence="1">Membrane</location>
        <topology evidence="1">Single-pass membrane protein</topology>
    </subcellularLocation>
</comment>
<dbReference type="OrthoDB" id="3564128at2759"/>
<keyword evidence="7" id="KW-0732">Signal</keyword>
<dbReference type="InterPro" id="IPR051694">
    <property type="entry name" value="Immunoregulatory_rcpt-like"/>
</dbReference>
<dbReference type="Proteomes" id="UP000235672">
    <property type="component" value="Unassembled WGS sequence"/>
</dbReference>
<feature type="chain" id="PRO_5014430707" description="Mid2 domain-containing protein" evidence="7">
    <location>
        <begin position="25"/>
        <end position="261"/>
    </location>
</feature>
<evidence type="ECO:0000256" key="2">
    <source>
        <dbReference type="ARBA" id="ARBA00022692"/>
    </source>
</evidence>
<dbReference type="EMBL" id="KZ613497">
    <property type="protein sequence ID" value="PMD17922.1"/>
    <property type="molecule type" value="Genomic_DNA"/>
</dbReference>
<evidence type="ECO:0008006" key="10">
    <source>
        <dbReference type="Google" id="ProtNLM"/>
    </source>
</evidence>
<keyword evidence="2 6" id="KW-0812">Transmembrane</keyword>
<evidence type="ECO:0000256" key="3">
    <source>
        <dbReference type="ARBA" id="ARBA00022989"/>
    </source>
</evidence>
<gene>
    <name evidence="8" type="ORF">NA56DRAFT_648347</name>
</gene>
<accession>A0A2J6PV71</accession>
<proteinExistence type="predicted"/>
<feature type="compositionally biased region" description="Basic and acidic residues" evidence="5">
    <location>
        <begin position="221"/>
        <end position="242"/>
    </location>
</feature>
<evidence type="ECO:0000256" key="5">
    <source>
        <dbReference type="SAM" id="MobiDB-lite"/>
    </source>
</evidence>
<evidence type="ECO:0000256" key="4">
    <source>
        <dbReference type="ARBA" id="ARBA00023136"/>
    </source>
</evidence>
<dbReference type="GO" id="GO:0071944">
    <property type="term" value="C:cell periphery"/>
    <property type="evidence" value="ECO:0007669"/>
    <property type="project" value="UniProtKB-ARBA"/>
</dbReference>
<evidence type="ECO:0000313" key="9">
    <source>
        <dbReference type="Proteomes" id="UP000235672"/>
    </source>
</evidence>
<name>A0A2J6PV71_9HELO</name>
<sequence>MSSFIKQIFKTQLAICLFTSTVASIATFTSPSSDSTLTLTVGEPYLIEWENAGSDYSELSLGLLADANGNDLWLLSNQFGYTAENYQWSAVTFGSSGIIPSQGPFRFILVNGTSFGLESLSTTFSVVYNSSDTTTSSSATATGTSTPTPTVTVTTAPTTSHSSAASSSSSSGLSAGAKAGIGVGVAVAAIFTISALFFFFIRRYRRANQEHNLATSKQLTYDKPELSGEPKTRAELSGEHNGLHGINELDNENHARIHEAP</sequence>
<keyword evidence="3 6" id="KW-1133">Transmembrane helix</keyword>
<reference evidence="8 9" key="1">
    <citation type="submission" date="2016-05" db="EMBL/GenBank/DDBJ databases">
        <title>A degradative enzymes factory behind the ericoid mycorrhizal symbiosis.</title>
        <authorList>
            <consortium name="DOE Joint Genome Institute"/>
            <person name="Martino E."/>
            <person name="Morin E."/>
            <person name="Grelet G."/>
            <person name="Kuo A."/>
            <person name="Kohler A."/>
            <person name="Daghino S."/>
            <person name="Barry K."/>
            <person name="Choi C."/>
            <person name="Cichocki N."/>
            <person name="Clum A."/>
            <person name="Copeland A."/>
            <person name="Hainaut M."/>
            <person name="Haridas S."/>
            <person name="Labutti K."/>
            <person name="Lindquist E."/>
            <person name="Lipzen A."/>
            <person name="Khouja H.-R."/>
            <person name="Murat C."/>
            <person name="Ohm R."/>
            <person name="Olson A."/>
            <person name="Spatafora J."/>
            <person name="Veneault-Fourrey C."/>
            <person name="Henrissat B."/>
            <person name="Grigoriev I."/>
            <person name="Martin F."/>
            <person name="Perotto S."/>
        </authorList>
    </citation>
    <scope>NUCLEOTIDE SEQUENCE [LARGE SCALE GENOMIC DNA]</scope>
    <source>
        <strain evidence="8 9">UAMH 7357</strain>
    </source>
</reference>
<keyword evidence="9" id="KW-1185">Reference proteome</keyword>
<feature type="signal peptide" evidence="7">
    <location>
        <begin position="1"/>
        <end position="24"/>
    </location>
</feature>
<protein>
    <recommendedName>
        <fullName evidence="10">Mid2 domain-containing protein</fullName>
    </recommendedName>
</protein>
<dbReference type="STRING" id="1745343.A0A2J6PV71"/>
<organism evidence="8 9">
    <name type="scientific">Hyaloscypha hepaticicola</name>
    <dbReference type="NCBI Taxonomy" id="2082293"/>
    <lineage>
        <taxon>Eukaryota</taxon>
        <taxon>Fungi</taxon>
        <taxon>Dikarya</taxon>
        <taxon>Ascomycota</taxon>
        <taxon>Pezizomycotina</taxon>
        <taxon>Leotiomycetes</taxon>
        <taxon>Helotiales</taxon>
        <taxon>Hyaloscyphaceae</taxon>
        <taxon>Hyaloscypha</taxon>
    </lineage>
</organism>
<evidence type="ECO:0000256" key="7">
    <source>
        <dbReference type="SAM" id="SignalP"/>
    </source>
</evidence>
<feature type="region of interest" description="Disordered" evidence="5">
    <location>
        <begin position="133"/>
        <end position="172"/>
    </location>
</feature>